<dbReference type="Pfam" id="PF19071">
    <property type="entry name" value="DUF5767"/>
    <property type="match status" value="1"/>
</dbReference>
<name>A0A6C0KF44_9ZZZZ</name>
<feature type="region of interest" description="Disordered" evidence="1">
    <location>
        <begin position="1"/>
        <end position="68"/>
    </location>
</feature>
<dbReference type="EMBL" id="MN740856">
    <property type="protein sequence ID" value="QHU15387.1"/>
    <property type="molecule type" value="Genomic_DNA"/>
</dbReference>
<protein>
    <submittedName>
        <fullName evidence="2">Uncharacterized protein</fullName>
    </submittedName>
</protein>
<organism evidence="2">
    <name type="scientific">viral metagenome</name>
    <dbReference type="NCBI Taxonomy" id="1070528"/>
    <lineage>
        <taxon>unclassified sequences</taxon>
        <taxon>metagenomes</taxon>
        <taxon>organismal metagenomes</taxon>
    </lineage>
</organism>
<accession>A0A6C0KF44</accession>
<sequence length="305" mass="32893">MAHSAETEVALFQNIANPEKTSTSPRPADGALEEQPDDDFEDGSQFSSMFDEAVNDSQFPGQNYNAMPPAATESTVMDDQIPEAAPSPPAFGGASQAFDYTPEPPAFGQVGPDEDVEMEKQAVLMELDHLKSQGITLSKAFSMVDTLESMQFEVRRHLSHLDETRMVGILNDMFKMALTGLEMGSKKFNFLDMDGYSAEVTSDMSRFTPALTRLYRKYYRKSVWSPEAEIGFALCSSVAMFHFRKKFYSGAPPQAGGGGASPFNFANMAGMAAGMGGPPAPPAPAAAPAPRPPGGNFNEAPPPFM</sequence>
<evidence type="ECO:0000256" key="1">
    <source>
        <dbReference type="SAM" id="MobiDB-lite"/>
    </source>
</evidence>
<feature type="region of interest" description="Disordered" evidence="1">
    <location>
        <begin position="277"/>
        <end position="305"/>
    </location>
</feature>
<dbReference type="AlphaFoldDB" id="A0A6C0KF44"/>
<feature type="compositionally biased region" description="Acidic residues" evidence="1">
    <location>
        <begin position="31"/>
        <end position="42"/>
    </location>
</feature>
<feature type="compositionally biased region" description="Polar residues" evidence="1">
    <location>
        <begin position="14"/>
        <end position="25"/>
    </location>
</feature>
<reference evidence="2" key="1">
    <citation type="journal article" date="2020" name="Nature">
        <title>Giant virus diversity and host interactions through global metagenomics.</title>
        <authorList>
            <person name="Schulz F."/>
            <person name="Roux S."/>
            <person name="Paez-Espino D."/>
            <person name="Jungbluth S."/>
            <person name="Walsh D.A."/>
            <person name="Denef V.J."/>
            <person name="McMahon K.D."/>
            <person name="Konstantinidis K.T."/>
            <person name="Eloe-Fadrosh E.A."/>
            <person name="Kyrpides N.C."/>
            <person name="Woyke T."/>
        </authorList>
    </citation>
    <scope>NUCLEOTIDE SEQUENCE</scope>
    <source>
        <strain evidence="2">GVMAG-S-1103017-68</strain>
    </source>
</reference>
<dbReference type="InterPro" id="IPR043910">
    <property type="entry name" value="DUF5767"/>
</dbReference>
<feature type="compositionally biased region" description="Polar residues" evidence="1">
    <location>
        <begin position="55"/>
        <end position="65"/>
    </location>
</feature>
<evidence type="ECO:0000313" key="2">
    <source>
        <dbReference type="EMBL" id="QHU15387.1"/>
    </source>
</evidence>
<feature type="compositionally biased region" description="Pro residues" evidence="1">
    <location>
        <begin position="278"/>
        <end position="293"/>
    </location>
</feature>
<proteinExistence type="predicted"/>